<dbReference type="InterPro" id="IPR024478">
    <property type="entry name" value="HlyB_4HB_MCP"/>
</dbReference>
<dbReference type="PANTHER" id="PTHR32089:SF112">
    <property type="entry name" value="LYSOZYME-LIKE PROTEIN-RELATED"/>
    <property type="match status" value="1"/>
</dbReference>
<dbReference type="InterPro" id="IPR003660">
    <property type="entry name" value="HAMP_dom"/>
</dbReference>
<evidence type="ECO:0000313" key="10">
    <source>
        <dbReference type="Proteomes" id="UP000292564"/>
    </source>
</evidence>
<comment type="caution">
    <text evidence="9">The sequence shown here is derived from an EMBL/GenBank/DDBJ whole genome shotgun (WGS) entry which is preliminary data.</text>
</comment>
<keyword evidence="3 5" id="KW-0807">Transducer</keyword>
<dbReference type="PANTHER" id="PTHR32089">
    <property type="entry name" value="METHYL-ACCEPTING CHEMOTAXIS PROTEIN MCPB"/>
    <property type="match status" value="1"/>
</dbReference>
<dbReference type="Gene3D" id="1.10.287.950">
    <property type="entry name" value="Methyl-accepting chemotaxis protein"/>
    <property type="match status" value="1"/>
</dbReference>
<evidence type="ECO:0000256" key="3">
    <source>
        <dbReference type="ARBA" id="ARBA00023224"/>
    </source>
</evidence>
<dbReference type="InterPro" id="IPR004089">
    <property type="entry name" value="MCPsignal_dom"/>
</dbReference>
<keyword evidence="2 6" id="KW-1133">Transmembrane helix</keyword>
<dbReference type="Proteomes" id="UP000292564">
    <property type="component" value="Unassembled WGS sequence"/>
</dbReference>
<organism evidence="9 10">
    <name type="scientific">Krasilnikovia cinnamomea</name>
    <dbReference type="NCBI Taxonomy" id="349313"/>
    <lineage>
        <taxon>Bacteria</taxon>
        <taxon>Bacillati</taxon>
        <taxon>Actinomycetota</taxon>
        <taxon>Actinomycetes</taxon>
        <taxon>Micromonosporales</taxon>
        <taxon>Micromonosporaceae</taxon>
        <taxon>Krasilnikovia</taxon>
    </lineage>
</organism>
<dbReference type="Pfam" id="PF00015">
    <property type="entry name" value="MCPsignal"/>
    <property type="match status" value="1"/>
</dbReference>
<keyword evidence="1 6" id="KW-0812">Transmembrane</keyword>
<dbReference type="GO" id="GO:0007165">
    <property type="term" value="P:signal transduction"/>
    <property type="evidence" value="ECO:0007669"/>
    <property type="project" value="UniProtKB-KW"/>
</dbReference>
<dbReference type="SMART" id="SM00304">
    <property type="entry name" value="HAMP"/>
    <property type="match status" value="2"/>
</dbReference>
<feature type="domain" description="HAMP" evidence="8">
    <location>
        <begin position="228"/>
        <end position="280"/>
    </location>
</feature>
<keyword evidence="10" id="KW-1185">Reference proteome</keyword>
<dbReference type="RefSeq" id="WP_130512945.1">
    <property type="nucleotide sequence ID" value="NZ_SHKY01000001.1"/>
</dbReference>
<evidence type="ECO:0000313" key="9">
    <source>
        <dbReference type="EMBL" id="RZU54621.1"/>
    </source>
</evidence>
<dbReference type="SUPFAM" id="SSF58104">
    <property type="entry name" value="Methyl-accepting chemotaxis protein (MCP) signaling domain"/>
    <property type="match status" value="1"/>
</dbReference>
<dbReference type="Pfam" id="PF00672">
    <property type="entry name" value="HAMP"/>
    <property type="match status" value="1"/>
</dbReference>
<name>A0A4Q7ZUN4_9ACTN</name>
<keyword evidence="6" id="KW-0472">Membrane</keyword>
<dbReference type="OrthoDB" id="1115140at2"/>
<evidence type="ECO:0000256" key="4">
    <source>
        <dbReference type="ARBA" id="ARBA00029447"/>
    </source>
</evidence>
<evidence type="ECO:0000256" key="2">
    <source>
        <dbReference type="ARBA" id="ARBA00022989"/>
    </source>
</evidence>
<protein>
    <submittedName>
        <fullName evidence="9">Methyl-accepting chemotaxis protein</fullName>
    </submittedName>
</protein>
<dbReference type="PROSITE" id="PS50111">
    <property type="entry name" value="CHEMOTAXIS_TRANSDUC_2"/>
    <property type="match status" value="1"/>
</dbReference>
<evidence type="ECO:0000259" key="8">
    <source>
        <dbReference type="PROSITE" id="PS50885"/>
    </source>
</evidence>
<proteinExistence type="inferred from homology"/>
<evidence type="ECO:0000256" key="1">
    <source>
        <dbReference type="ARBA" id="ARBA00022692"/>
    </source>
</evidence>
<reference evidence="9 10" key="1">
    <citation type="submission" date="2019-02" db="EMBL/GenBank/DDBJ databases">
        <title>Sequencing the genomes of 1000 actinobacteria strains.</title>
        <authorList>
            <person name="Klenk H.-P."/>
        </authorList>
    </citation>
    <scope>NUCLEOTIDE SEQUENCE [LARGE SCALE GENOMIC DNA]</scope>
    <source>
        <strain evidence="9 10">DSM 45162</strain>
    </source>
</reference>
<evidence type="ECO:0000259" key="7">
    <source>
        <dbReference type="PROSITE" id="PS50111"/>
    </source>
</evidence>
<feature type="domain" description="Methyl-accepting transducer" evidence="7">
    <location>
        <begin position="285"/>
        <end position="528"/>
    </location>
</feature>
<dbReference type="SMART" id="SM00283">
    <property type="entry name" value="MA"/>
    <property type="match status" value="1"/>
</dbReference>
<dbReference type="CDD" id="cd06225">
    <property type="entry name" value="HAMP"/>
    <property type="match status" value="1"/>
</dbReference>
<feature type="transmembrane region" description="Helical" evidence="6">
    <location>
        <begin position="206"/>
        <end position="227"/>
    </location>
</feature>
<dbReference type="GO" id="GO:0016020">
    <property type="term" value="C:membrane"/>
    <property type="evidence" value="ECO:0007669"/>
    <property type="project" value="InterPro"/>
</dbReference>
<sequence length="543" mass="55506">MSTSIKVRGVRGRQWAKLVTDRKVGTKVGMAVATMALAAFAVAGAALINMSAMQGQSDYMYSQTLVPITDLAEMQHAAQSMQASLLNAAVSTDPAQVSKFLQGSKAQDAAFDQSFAAYTATDMTGREKAVAKVKQATAAVRQLRDTKLAPAAEKDDREEFARVRDSEAAPVLNDLNTGLEQLIEIETGAARARNVESRATYNSARIMVIVFLTLGVLLAGAASFLIARAITGPLSRCVAVLTRVQGGDLTQRTGLTGRDEVAQLAVALDASTDSTAAMVREVTESATQVAAAAEELSAVSTQLSAASEETSAQAGTVAAAADQVSVNVQTVAAGAEEMSASIGEIAGNAGEAAKVATDAAEAATRTNEIVAQLGQSSAQISGVVQLITSIAEQTNLLALNATIEAARAGEHGKGFAVVATEVKDLAQETARATGDIGARISAIQDETAQAIAAIGEIAVVTNKINEYATTIAAAVEEQTATTSEMVRNVAQAATGTGEIAGNISGVASAADSAASGASETQATANSLAAMATELQQLVSTYQT</sequence>
<evidence type="ECO:0000256" key="6">
    <source>
        <dbReference type="SAM" id="Phobius"/>
    </source>
</evidence>
<gene>
    <name evidence="9" type="ORF">EV385_6572</name>
</gene>
<dbReference type="Pfam" id="PF12729">
    <property type="entry name" value="4HB_MCP_1"/>
    <property type="match status" value="1"/>
</dbReference>
<dbReference type="PROSITE" id="PS50885">
    <property type="entry name" value="HAMP"/>
    <property type="match status" value="1"/>
</dbReference>
<comment type="similarity">
    <text evidence="4">Belongs to the methyl-accepting chemotaxis (MCP) protein family.</text>
</comment>
<dbReference type="EMBL" id="SHKY01000001">
    <property type="protein sequence ID" value="RZU54621.1"/>
    <property type="molecule type" value="Genomic_DNA"/>
</dbReference>
<accession>A0A4Q7ZUN4</accession>
<dbReference type="AlphaFoldDB" id="A0A4Q7ZUN4"/>
<feature type="transmembrane region" description="Helical" evidence="6">
    <location>
        <begin position="28"/>
        <end position="50"/>
    </location>
</feature>
<evidence type="ECO:0000256" key="5">
    <source>
        <dbReference type="PROSITE-ProRule" id="PRU00284"/>
    </source>
</evidence>